<dbReference type="Pfam" id="PF02991">
    <property type="entry name" value="ATG8"/>
    <property type="match status" value="1"/>
</dbReference>
<dbReference type="GO" id="GO:0016020">
    <property type="term" value="C:membrane"/>
    <property type="evidence" value="ECO:0007669"/>
    <property type="project" value="UniProtKB-SubCell"/>
</dbReference>
<dbReference type="InterPro" id="IPR004241">
    <property type="entry name" value="Atg8-like"/>
</dbReference>
<dbReference type="PROSITE" id="PS50089">
    <property type="entry name" value="ZF_RING_2"/>
    <property type="match status" value="1"/>
</dbReference>
<keyword evidence="7 8" id="KW-0449">Lipoprotein</keyword>
<feature type="domain" description="RING-type" evidence="10">
    <location>
        <begin position="27"/>
        <end position="62"/>
    </location>
</feature>
<comment type="caution">
    <text evidence="11">The sequence shown here is derived from an EMBL/GenBank/DDBJ whole genome shotgun (WGS) entry which is preliminary data.</text>
</comment>
<gene>
    <name evidence="11" type="ORF">BOKJ2_LOCUS7076</name>
</gene>
<keyword evidence="6" id="KW-0472">Membrane</keyword>
<evidence type="ECO:0000256" key="5">
    <source>
        <dbReference type="ARBA" id="ARBA00022833"/>
    </source>
</evidence>
<dbReference type="Proteomes" id="UP000783686">
    <property type="component" value="Unassembled WGS sequence"/>
</dbReference>
<evidence type="ECO:0000256" key="2">
    <source>
        <dbReference type="ARBA" id="ARBA00007293"/>
    </source>
</evidence>
<dbReference type="EMBL" id="CAJFDH010000003">
    <property type="protein sequence ID" value="CAD5217415.1"/>
    <property type="molecule type" value="Genomic_DNA"/>
</dbReference>
<dbReference type="InterPro" id="IPR013083">
    <property type="entry name" value="Znf_RING/FYVE/PHD"/>
</dbReference>
<dbReference type="OrthoDB" id="6677380at2759"/>
<dbReference type="InterPro" id="IPR029071">
    <property type="entry name" value="Ubiquitin-like_domsf"/>
</dbReference>
<sequence length="235" mass="26456">MADNDLTESISLAESINVDKLLQKLECPVCFQLCSPPFFQCKNGHILCNCCLDNVKNCPLCRQPHGVSRSRALEEMVEMFQFPCAYKAQGCSAVMKFSEKGQHDETCAYQNVEVHKIEELVDNALENQNSKGVPVKLLFRRQPGKVPVVFIPYFAEKTLNHMKINKFLIDDTQAVSYLYALVRSRLKIKKNEAIFLMVGGTNLVLQSVPIGALYQTMQADNGILYVTYCSQPTFG</sequence>
<proteinExistence type="inferred from homology"/>
<evidence type="ECO:0000256" key="3">
    <source>
        <dbReference type="ARBA" id="ARBA00022723"/>
    </source>
</evidence>
<dbReference type="EMBL" id="CAJFCW020000003">
    <property type="protein sequence ID" value="CAG9107732.1"/>
    <property type="molecule type" value="Genomic_DNA"/>
</dbReference>
<keyword evidence="4 9" id="KW-0863">Zinc-finger</keyword>
<dbReference type="Proteomes" id="UP000614601">
    <property type="component" value="Unassembled WGS sequence"/>
</dbReference>
<evidence type="ECO:0000256" key="7">
    <source>
        <dbReference type="ARBA" id="ARBA00023288"/>
    </source>
</evidence>
<dbReference type="AlphaFoldDB" id="A0A811KMI3"/>
<reference evidence="11" key="1">
    <citation type="submission" date="2020-09" db="EMBL/GenBank/DDBJ databases">
        <authorList>
            <person name="Kikuchi T."/>
        </authorList>
    </citation>
    <scope>NUCLEOTIDE SEQUENCE</scope>
    <source>
        <strain evidence="11">SH1</strain>
    </source>
</reference>
<protein>
    <recommendedName>
        <fullName evidence="10">RING-type domain-containing protein</fullName>
    </recommendedName>
</protein>
<dbReference type="InterPro" id="IPR001841">
    <property type="entry name" value="Znf_RING"/>
</dbReference>
<feature type="lipid moiety-binding region" description="Phosphatidylserine amidated glycine; alternate" evidence="8">
    <location>
        <position position="235"/>
    </location>
</feature>
<evidence type="ECO:0000256" key="6">
    <source>
        <dbReference type="ARBA" id="ARBA00023136"/>
    </source>
</evidence>
<name>A0A811KMI3_9BILA</name>
<dbReference type="GO" id="GO:0008270">
    <property type="term" value="F:zinc ion binding"/>
    <property type="evidence" value="ECO:0007669"/>
    <property type="project" value="UniProtKB-KW"/>
</dbReference>
<comment type="similarity">
    <text evidence="2">Belongs to the ATG8 family.</text>
</comment>
<dbReference type="Pfam" id="PF21362">
    <property type="entry name" value="Sina_RING"/>
    <property type="match status" value="1"/>
</dbReference>
<evidence type="ECO:0000256" key="8">
    <source>
        <dbReference type="PIRSR" id="PIRSR604241-50"/>
    </source>
</evidence>
<evidence type="ECO:0000313" key="11">
    <source>
        <dbReference type="EMBL" id="CAD5217415.1"/>
    </source>
</evidence>
<organism evidence="11 12">
    <name type="scientific">Bursaphelenchus okinawaensis</name>
    <dbReference type="NCBI Taxonomy" id="465554"/>
    <lineage>
        <taxon>Eukaryota</taxon>
        <taxon>Metazoa</taxon>
        <taxon>Ecdysozoa</taxon>
        <taxon>Nematoda</taxon>
        <taxon>Chromadorea</taxon>
        <taxon>Rhabditida</taxon>
        <taxon>Tylenchina</taxon>
        <taxon>Tylenchomorpha</taxon>
        <taxon>Aphelenchoidea</taxon>
        <taxon>Aphelenchoididae</taxon>
        <taxon>Bursaphelenchus</taxon>
    </lineage>
</organism>
<keyword evidence="5" id="KW-0862">Zinc</keyword>
<dbReference type="PANTHER" id="PTHR10315">
    <property type="entry name" value="E3 UBIQUITIN PROTEIN LIGASE SIAH"/>
    <property type="match status" value="1"/>
</dbReference>
<accession>A0A811KMI3</accession>
<evidence type="ECO:0000256" key="9">
    <source>
        <dbReference type="PROSITE-ProRule" id="PRU00175"/>
    </source>
</evidence>
<dbReference type="SUPFAM" id="SSF54236">
    <property type="entry name" value="Ubiquitin-like"/>
    <property type="match status" value="1"/>
</dbReference>
<dbReference type="GO" id="GO:0005737">
    <property type="term" value="C:cytoplasm"/>
    <property type="evidence" value="ECO:0007669"/>
    <property type="project" value="TreeGrafter"/>
</dbReference>
<keyword evidence="3" id="KW-0479">Metal-binding</keyword>
<dbReference type="SUPFAM" id="SSF57850">
    <property type="entry name" value="RING/U-box"/>
    <property type="match status" value="1"/>
</dbReference>
<dbReference type="InterPro" id="IPR052088">
    <property type="entry name" value="E3_ubiquitin-ligase_SINA"/>
</dbReference>
<dbReference type="GO" id="GO:0061630">
    <property type="term" value="F:ubiquitin protein ligase activity"/>
    <property type="evidence" value="ECO:0007669"/>
    <property type="project" value="TreeGrafter"/>
</dbReference>
<dbReference type="Gene3D" id="3.10.20.90">
    <property type="entry name" value="Phosphatidylinositol 3-kinase Catalytic Subunit, Chain A, domain 1"/>
    <property type="match status" value="1"/>
</dbReference>
<evidence type="ECO:0000256" key="1">
    <source>
        <dbReference type="ARBA" id="ARBA00004370"/>
    </source>
</evidence>
<evidence type="ECO:0000313" key="12">
    <source>
        <dbReference type="Proteomes" id="UP000614601"/>
    </source>
</evidence>
<comment type="subcellular location">
    <subcellularLocation>
        <location evidence="1">Membrane</location>
    </subcellularLocation>
</comment>
<evidence type="ECO:0000256" key="4">
    <source>
        <dbReference type="ARBA" id="ARBA00022771"/>
    </source>
</evidence>
<dbReference type="PANTHER" id="PTHR10315:SF117">
    <property type="entry name" value="RING-TYPE E3 UBIQUITIN TRANSFERASE"/>
    <property type="match status" value="1"/>
</dbReference>
<evidence type="ECO:0000259" key="10">
    <source>
        <dbReference type="PROSITE" id="PS50089"/>
    </source>
</evidence>
<dbReference type="InterPro" id="IPR049548">
    <property type="entry name" value="Sina-like_RING"/>
</dbReference>
<dbReference type="Gene3D" id="3.30.40.10">
    <property type="entry name" value="Zinc/RING finger domain, C3HC4 (zinc finger)"/>
    <property type="match status" value="2"/>
</dbReference>
<keyword evidence="12" id="KW-1185">Reference proteome</keyword>